<feature type="region of interest" description="Disordered" evidence="1">
    <location>
        <begin position="35"/>
        <end position="66"/>
    </location>
</feature>
<feature type="compositionally biased region" description="Basic and acidic residues" evidence="1">
    <location>
        <begin position="35"/>
        <end position="45"/>
    </location>
</feature>
<comment type="caution">
    <text evidence="2">The sequence shown here is derived from an EMBL/GenBank/DDBJ whole genome shotgun (WGS) entry which is preliminary data.</text>
</comment>
<name>A0AAD2H6N7_9AGAR</name>
<accession>A0AAD2H6N7</accession>
<sequence length="108" mass="12102">MVIRDVERKVGSDDGGDIMVVRGHDCKEREHCEMNLHSRGSRVDQHSPPQPKSGNKAVYPRSGQIRHHDLLQARRHQLYFSSLPLQHTGESALCAVCVSNLAEQAMGF</sequence>
<gene>
    <name evidence="2" type="ORF">MYCIT1_LOCUS12822</name>
</gene>
<keyword evidence="3" id="KW-1185">Reference proteome</keyword>
<dbReference type="AlphaFoldDB" id="A0AAD2H6N7"/>
<evidence type="ECO:0000313" key="2">
    <source>
        <dbReference type="EMBL" id="CAK5269238.1"/>
    </source>
</evidence>
<protein>
    <submittedName>
        <fullName evidence="2">Uncharacterized protein</fullName>
    </submittedName>
</protein>
<dbReference type="EMBL" id="CAVNYO010000143">
    <property type="protein sequence ID" value="CAK5269238.1"/>
    <property type="molecule type" value="Genomic_DNA"/>
</dbReference>
<evidence type="ECO:0000313" key="3">
    <source>
        <dbReference type="Proteomes" id="UP001295794"/>
    </source>
</evidence>
<reference evidence="2" key="1">
    <citation type="submission" date="2023-11" db="EMBL/GenBank/DDBJ databases">
        <authorList>
            <person name="De Vega J J."/>
            <person name="De Vega J J."/>
        </authorList>
    </citation>
    <scope>NUCLEOTIDE SEQUENCE</scope>
</reference>
<organism evidence="2 3">
    <name type="scientific">Mycena citricolor</name>
    <dbReference type="NCBI Taxonomy" id="2018698"/>
    <lineage>
        <taxon>Eukaryota</taxon>
        <taxon>Fungi</taxon>
        <taxon>Dikarya</taxon>
        <taxon>Basidiomycota</taxon>
        <taxon>Agaricomycotina</taxon>
        <taxon>Agaricomycetes</taxon>
        <taxon>Agaricomycetidae</taxon>
        <taxon>Agaricales</taxon>
        <taxon>Marasmiineae</taxon>
        <taxon>Mycenaceae</taxon>
        <taxon>Mycena</taxon>
    </lineage>
</organism>
<proteinExistence type="predicted"/>
<evidence type="ECO:0000256" key="1">
    <source>
        <dbReference type="SAM" id="MobiDB-lite"/>
    </source>
</evidence>
<dbReference type="Proteomes" id="UP001295794">
    <property type="component" value="Unassembled WGS sequence"/>
</dbReference>